<reference evidence="1 2" key="2">
    <citation type="submission" date="2018-08" db="EMBL/GenBank/DDBJ databases">
        <authorList>
            <person name="Laetsch R D."/>
            <person name="Stevens L."/>
            <person name="Kumar S."/>
            <person name="Blaxter L. M."/>
        </authorList>
    </citation>
    <scope>NUCLEOTIDE SEQUENCE [LARGE SCALE GENOMIC DNA]</scope>
</reference>
<dbReference type="AlphaFoldDB" id="A0A182DWJ7"/>
<keyword evidence="2" id="KW-1185">Reference proteome</keyword>
<name>A0A182DWJ7_ONCOC</name>
<dbReference type="Proteomes" id="UP000271087">
    <property type="component" value="Unassembled WGS sequence"/>
</dbReference>
<dbReference type="EMBL" id="UYRW01000001">
    <property type="protein sequence ID" value="VDK60918.1"/>
    <property type="molecule type" value="Genomic_DNA"/>
</dbReference>
<accession>A0A182DWJ7</accession>
<evidence type="ECO:0000313" key="3">
    <source>
        <dbReference type="WBParaSite" id="nOo.2.0.1.t00011-RA"/>
    </source>
</evidence>
<gene>
    <name evidence="1" type="ORF">NOO_LOCUS11</name>
</gene>
<dbReference type="WBParaSite" id="nOo.2.0.1.t00011-RA">
    <property type="protein sequence ID" value="nOo.2.0.1.t00011-RA"/>
    <property type="gene ID" value="nOo.2.0.1.g00011"/>
</dbReference>
<protein>
    <submittedName>
        <fullName evidence="1 3">Uncharacterized protein</fullName>
    </submittedName>
</protein>
<sequence length="82" mass="9321">MTELPRNDNEFLKANAIKHEEGRRSDRETAVAAITTIGYALRWKFFTTYSPKPPWLASDDLLAAGNENKLKVEEEEKVGDIL</sequence>
<evidence type="ECO:0000313" key="1">
    <source>
        <dbReference type="EMBL" id="VDK60918.1"/>
    </source>
</evidence>
<proteinExistence type="predicted"/>
<evidence type="ECO:0000313" key="2">
    <source>
        <dbReference type="Proteomes" id="UP000271087"/>
    </source>
</evidence>
<reference evidence="3" key="1">
    <citation type="submission" date="2016-06" db="UniProtKB">
        <authorList>
            <consortium name="WormBaseParasite"/>
        </authorList>
    </citation>
    <scope>IDENTIFICATION</scope>
</reference>
<organism evidence="3">
    <name type="scientific">Onchocerca ochengi</name>
    <name type="common">Filarial nematode worm</name>
    <dbReference type="NCBI Taxonomy" id="42157"/>
    <lineage>
        <taxon>Eukaryota</taxon>
        <taxon>Metazoa</taxon>
        <taxon>Ecdysozoa</taxon>
        <taxon>Nematoda</taxon>
        <taxon>Chromadorea</taxon>
        <taxon>Rhabditida</taxon>
        <taxon>Spirurina</taxon>
        <taxon>Spiruromorpha</taxon>
        <taxon>Filarioidea</taxon>
        <taxon>Onchocercidae</taxon>
        <taxon>Onchocerca</taxon>
    </lineage>
</organism>